<organism evidence="3 4">
    <name type="scientific">Scytalidium lignicola</name>
    <name type="common">Hyphomycete</name>
    <dbReference type="NCBI Taxonomy" id="5539"/>
    <lineage>
        <taxon>Eukaryota</taxon>
        <taxon>Fungi</taxon>
        <taxon>Dikarya</taxon>
        <taxon>Ascomycota</taxon>
        <taxon>Pezizomycotina</taxon>
        <taxon>Leotiomycetes</taxon>
        <taxon>Leotiomycetes incertae sedis</taxon>
        <taxon>Scytalidium</taxon>
    </lineage>
</organism>
<feature type="compositionally biased region" description="Basic residues" evidence="1">
    <location>
        <begin position="139"/>
        <end position="153"/>
    </location>
</feature>
<dbReference type="InterPro" id="IPR056599">
    <property type="entry name" value="AAA_lid_fung"/>
</dbReference>
<feature type="region of interest" description="Disordered" evidence="1">
    <location>
        <begin position="1"/>
        <end position="100"/>
    </location>
</feature>
<feature type="compositionally biased region" description="Basic and acidic residues" evidence="1">
    <location>
        <begin position="449"/>
        <end position="483"/>
    </location>
</feature>
<feature type="compositionally biased region" description="Acidic residues" evidence="1">
    <location>
        <begin position="57"/>
        <end position="70"/>
    </location>
</feature>
<proteinExistence type="predicted"/>
<feature type="non-terminal residue" evidence="3">
    <location>
        <position position="1246"/>
    </location>
</feature>
<dbReference type="OMA" id="WADANWE"/>
<name>A0A3E2HL74_SCYLI</name>
<dbReference type="Proteomes" id="UP000258309">
    <property type="component" value="Unassembled WGS sequence"/>
</dbReference>
<comment type="caution">
    <text evidence="3">The sequence shown here is derived from an EMBL/GenBank/DDBJ whole genome shotgun (WGS) entry which is preliminary data.</text>
</comment>
<dbReference type="InterPro" id="IPR054289">
    <property type="entry name" value="DUF7025"/>
</dbReference>
<dbReference type="GO" id="GO:0016887">
    <property type="term" value="F:ATP hydrolysis activity"/>
    <property type="evidence" value="ECO:0007669"/>
    <property type="project" value="InterPro"/>
</dbReference>
<sequence length="1246" mass="141507">MVDSCERANAVSSKTTSVTENSDNSVSEDVVGITPITSNADSNTEKLKSSRPGEVRIEEDEVGTDEEPSSGEDGKKTNDTDRESVDTLRKSGRGPSKLMQQIRYLQMKLSEIERQATESDLHDEAAETDEMEFGDGQNRHRSRKERVSASRRRAAKWVDKAEREWQRQTNDPDFQARRKRWRELGASMGWNWGEMPGQSLPLSLMERGKYRRGGLGPPTQWDTSDSEGWSDDGIRSRDFGYYEERLEGEYFWEMDRLKAQAERYQRHKAKKLDREREQSERLRQEAEETPVRDYEIRISGSATVQSQEALLPKHAISKLGRAEWSLFKSNTRVKEHESFAVDILIGEPVISYDSFSHYPFGRRRQVKSKEQKVALSTKKPSLTGQAPLPERIRIHSRQLIQILTRIHGPDISLTEDAFAQSILEKKFNPTPPPGLNEESAEADSNLTSSEEHPSQDTGTEKTARDISERLPESGEMESPPKQEVDEEDPNDDSTSLVALEHLHCLLEFIDTDISEKIAYLDNPLCAKIAFSDIWHLFKPGDEVIENNGKDQSSTKSKERPMLVRCVYVDFDGKNLGPVSKAFEIKRFEGERAITSLDIYPLRFFVPKKDDTKKSGVKNGLEEKTEAPGSVLRQQLVDRGKRFVQVAAVKHMYYSGLTLDRRDKVESQVVVDFEEAFVADGDADEDSELSRPKIEQFIGAPSDDNDDDDDDDGKRPCNAACCTGENIHDDSYVEQKRNEEYIATLMPDTRDKLPSVAVFPRSLQATRTEENALTEDELVIMSYRVFGFVLRNRTWAKLDLTYLTDVDSGETQDEERKGKAQTSPPKTAFDRLVLPEGHKKLVESLISQHFQEKENATGPDEQVDIVRGKGKGLILLLHGAPGVGKTTTAGDLGSTAREVEEALGTNFALANRWGCILFLDEADVFLAERRREDFNRNGLVAVFLRVLEFYAGIFFLTTNRIGDFDEAFASRIHISLYYPPLNRENTMEVFKLNLDLIKQRFRKKGRQIKIDEFEIGSYVMEYFDKYEKARWNGRQIRNACQTALALADYDAQGVSNESVSKPNAEIRLSQEHFKTVSDAYLEFMQYLKSVRDTYSEEWAKEVGIRALEKNIAALKAEFKGEQRKDGANQGEGGPWKQSFYSQQQQQRQQQAGFQQRAYDFGLQGHQGQPQFPLEARGHAWNNQTMMAGARYQPANDPREMPPQPQSHEQYGYPSSQQGTTSQFGFTQGATGHLQPGLFGHEELGNNL</sequence>
<dbReference type="InterPro" id="IPR003959">
    <property type="entry name" value="ATPase_AAA_core"/>
</dbReference>
<dbReference type="Pfam" id="PF23232">
    <property type="entry name" value="AAA_lid_13"/>
    <property type="match status" value="1"/>
</dbReference>
<evidence type="ECO:0000259" key="2">
    <source>
        <dbReference type="SMART" id="SM00382"/>
    </source>
</evidence>
<dbReference type="OrthoDB" id="10042665at2759"/>
<evidence type="ECO:0000313" key="3">
    <source>
        <dbReference type="EMBL" id="RFU34144.1"/>
    </source>
</evidence>
<feature type="domain" description="AAA+ ATPase" evidence="2">
    <location>
        <begin position="870"/>
        <end position="979"/>
    </location>
</feature>
<feature type="region of interest" description="Disordered" evidence="1">
    <location>
        <begin position="1191"/>
        <end position="1246"/>
    </location>
</feature>
<dbReference type="Pfam" id="PF22942">
    <property type="entry name" value="DUF7025"/>
    <property type="match status" value="1"/>
</dbReference>
<feature type="compositionally biased region" description="Low complexity" evidence="1">
    <location>
        <begin position="1213"/>
        <end position="1230"/>
    </location>
</feature>
<gene>
    <name evidence="3" type="ORF">B7463_g2239</name>
</gene>
<feature type="region of interest" description="Disordered" evidence="1">
    <location>
        <begin position="369"/>
        <end position="389"/>
    </location>
</feature>
<feature type="compositionally biased region" description="Basic and acidic residues" evidence="1">
    <location>
        <begin position="43"/>
        <end position="56"/>
    </location>
</feature>
<dbReference type="SMART" id="SM00382">
    <property type="entry name" value="AAA"/>
    <property type="match status" value="1"/>
</dbReference>
<dbReference type="SUPFAM" id="SSF52540">
    <property type="entry name" value="P-loop containing nucleoside triphosphate hydrolases"/>
    <property type="match status" value="1"/>
</dbReference>
<keyword evidence="4" id="KW-1185">Reference proteome</keyword>
<evidence type="ECO:0000313" key="4">
    <source>
        <dbReference type="Proteomes" id="UP000258309"/>
    </source>
</evidence>
<reference evidence="3 4" key="1">
    <citation type="submission" date="2018-05" db="EMBL/GenBank/DDBJ databases">
        <title>Draft genome sequence of Scytalidium lignicola DSM 105466, a ubiquitous saprotrophic fungus.</title>
        <authorList>
            <person name="Buettner E."/>
            <person name="Gebauer A.M."/>
            <person name="Hofrichter M."/>
            <person name="Liers C."/>
            <person name="Kellner H."/>
        </authorList>
    </citation>
    <scope>NUCLEOTIDE SEQUENCE [LARGE SCALE GENOMIC DNA]</scope>
    <source>
        <strain evidence="3 4">DSM 105466</strain>
    </source>
</reference>
<accession>A0A3E2HL74</accession>
<dbReference type="InterPro" id="IPR003593">
    <property type="entry name" value="AAA+_ATPase"/>
</dbReference>
<dbReference type="EMBL" id="NCSJ02000025">
    <property type="protein sequence ID" value="RFU34144.1"/>
    <property type="molecule type" value="Genomic_DNA"/>
</dbReference>
<feature type="compositionally biased region" description="Polar residues" evidence="1">
    <location>
        <begin position="10"/>
        <end position="27"/>
    </location>
</feature>
<dbReference type="Gene3D" id="3.40.50.300">
    <property type="entry name" value="P-loop containing nucleotide triphosphate hydrolases"/>
    <property type="match status" value="2"/>
</dbReference>
<dbReference type="PANTHER" id="PTHR46411:SF2">
    <property type="entry name" value="AAA+ ATPASE DOMAIN-CONTAINING PROTEIN"/>
    <property type="match status" value="1"/>
</dbReference>
<dbReference type="STRING" id="5539.A0A3E2HL74"/>
<dbReference type="Pfam" id="PF00004">
    <property type="entry name" value="AAA"/>
    <property type="match status" value="1"/>
</dbReference>
<feature type="compositionally biased region" description="Basic and acidic residues" evidence="1">
    <location>
        <begin position="115"/>
        <end position="125"/>
    </location>
</feature>
<dbReference type="GO" id="GO:0005524">
    <property type="term" value="F:ATP binding"/>
    <property type="evidence" value="ECO:0007669"/>
    <property type="project" value="InterPro"/>
</dbReference>
<feature type="region of interest" description="Disordered" evidence="1">
    <location>
        <begin position="1121"/>
        <end position="1152"/>
    </location>
</feature>
<feature type="region of interest" description="Disordered" evidence="1">
    <location>
        <begin position="680"/>
        <end position="712"/>
    </location>
</feature>
<feature type="region of interest" description="Disordered" evidence="1">
    <location>
        <begin position="425"/>
        <end position="493"/>
    </location>
</feature>
<evidence type="ECO:0000256" key="1">
    <source>
        <dbReference type="SAM" id="MobiDB-lite"/>
    </source>
</evidence>
<feature type="region of interest" description="Disordered" evidence="1">
    <location>
        <begin position="269"/>
        <end position="288"/>
    </location>
</feature>
<dbReference type="InterPro" id="IPR027417">
    <property type="entry name" value="P-loop_NTPase"/>
</dbReference>
<dbReference type="AlphaFoldDB" id="A0A3E2HL74"/>
<feature type="compositionally biased region" description="Basic and acidic residues" evidence="1">
    <location>
        <begin position="72"/>
        <end position="89"/>
    </location>
</feature>
<feature type="compositionally biased region" description="Basic and acidic residues" evidence="1">
    <location>
        <begin position="272"/>
        <end position="288"/>
    </location>
</feature>
<feature type="compositionally biased region" description="Low complexity" evidence="1">
    <location>
        <begin position="1136"/>
        <end position="1152"/>
    </location>
</feature>
<feature type="region of interest" description="Disordered" evidence="1">
    <location>
        <begin position="115"/>
        <end position="153"/>
    </location>
</feature>
<dbReference type="PANTHER" id="PTHR46411">
    <property type="entry name" value="FAMILY ATPASE, PUTATIVE-RELATED"/>
    <property type="match status" value="1"/>
</dbReference>
<feature type="region of interest" description="Disordered" evidence="1">
    <location>
        <begin position="807"/>
        <end position="826"/>
    </location>
</feature>
<protein>
    <recommendedName>
        <fullName evidence="2">AAA+ ATPase domain-containing protein</fullName>
    </recommendedName>
</protein>
<feature type="non-terminal residue" evidence="3">
    <location>
        <position position="1"/>
    </location>
</feature>